<dbReference type="AlphaFoldDB" id="A0A7J6MDS5"/>
<evidence type="ECO:0000313" key="5">
    <source>
        <dbReference type="EMBL" id="KAF4669556.1"/>
    </source>
</evidence>
<dbReference type="InterPro" id="IPR011990">
    <property type="entry name" value="TPR-like_helical_dom_sf"/>
</dbReference>
<dbReference type="PROSITE" id="PS50005">
    <property type="entry name" value="TPR"/>
    <property type="match status" value="1"/>
</dbReference>
<dbReference type="Gene3D" id="1.25.40.1010">
    <property type="match status" value="1"/>
</dbReference>
<dbReference type="InterPro" id="IPR021183">
    <property type="entry name" value="NatA_aux_su"/>
</dbReference>
<dbReference type="GO" id="GO:0016740">
    <property type="term" value="F:transferase activity"/>
    <property type="evidence" value="ECO:0007669"/>
    <property type="project" value="UniProtKB-KW"/>
</dbReference>
<dbReference type="EMBL" id="JABAHT010000022">
    <property type="protein sequence ID" value="KAF4669556.1"/>
    <property type="molecule type" value="Genomic_DNA"/>
</dbReference>
<dbReference type="Proteomes" id="UP000572268">
    <property type="component" value="Unassembled WGS sequence"/>
</dbReference>
<reference evidence="7 8" key="1">
    <citation type="submission" date="2020-04" db="EMBL/GenBank/DDBJ databases">
        <title>Perkinsus olseni comparative genomics.</title>
        <authorList>
            <person name="Bogema D.R."/>
        </authorList>
    </citation>
    <scope>NUCLEOTIDE SEQUENCE [LARGE SCALE GENOMIC DNA]</scope>
    <source>
        <strain evidence="5">ATCC PRA-179</strain>
        <strain evidence="6">ATCC PRA-31</strain>
    </source>
</reference>
<dbReference type="Pfam" id="PF07719">
    <property type="entry name" value="TPR_2"/>
    <property type="match status" value="1"/>
</dbReference>
<dbReference type="SUPFAM" id="SSF48452">
    <property type="entry name" value="TPR-like"/>
    <property type="match status" value="3"/>
</dbReference>
<protein>
    <submittedName>
        <fullName evidence="5">N-alpha-acetyltransferase 15, NatA auxiliary subunit</fullName>
    </submittedName>
</protein>
<dbReference type="Gene3D" id="1.25.40.1040">
    <property type="match status" value="2"/>
</dbReference>
<evidence type="ECO:0000313" key="7">
    <source>
        <dbReference type="Proteomes" id="UP000570595"/>
    </source>
</evidence>
<evidence type="ECO:0000256" key="4">
    <source>
        <dbReference type="SAM" id="MobiDB-lite"/>
    </source>
</evidence>
<proteinExistence type="predicted"/>
<keyword evidence="5" id="KW-0808">Transferase</keyword>
<dbReference type="InterPro" id="IPR019734">
    <property type="entry name" value="TPR_rpt"/>
</dbReference>
<gene>
    <name evidence="5" type="primary">NAA15</name>
    <name evidence="6" type="ORF">FOL46_003165</name>
    <name evidence="5" type="ORF">FOZ61_003790</name>
</gene>
<dbReference type="PANTHER" id="PTHR22767:SF2">
    <property type="entry name" value="N(ALPHA)-ACETYLTRANSFERASE 15_16, ISOFORM A"/>
    <property type="match status" value="1"/>
</dbReference>
<evidence type="ECO:0000313" key="6">
    <source>
        <dbReference type="EMBL" id="KAF4674997.1"/>
    </source>
</evidence>
<organism evidence="5 7">
    <name type="scientific">Perkinsus olseni</name>
    <name type="common">Perkinsus atlanticus</name>
    <dbReference type="NCBI Taxonomy" id="32597"/>
    <lineage>
        <taxon>Eukaryota</taxon>
        <taxon>Sar</taxon>
        <taxon>Alveolata</taxon>
        <taxon>Perkinsozoa</taxon>
        <taxon>Perkinsea</taxon>
        <taxon>Perkinsida</taxon>
        <taxon>Perkinsidae</taxon>
        <taxon>Perkinsus</taxon>
    </lineage>
</organism>
<dbReference type="SMART" id="SM00028">
    <property type="entry name" value="TPR"/>
    <property type="match status" value="5"/>
</dbReference>
<sequence>MATSSLSQLPAKDQSLFRQMVRYYETKQYKKGIKCADQILKKNPKHGETVCMKALILSYVNPDDKKEAYDLVKQGLFFDLKSHVSWHVYGLMHRADRNYHEAAKCYKNALRIDPENQQILRDLSMLQLHQRDLEGYTESRRKLLSLRSSQRINWMAYAVGEHMLGNYDVAKTLLDSYKKNFAAEVSEDADSKYEQSELYLYQALLLEQGDELQEALNILEEHKKEIVDGTTRLESIARLSMSLGKLDKAEVALRELIVDYNPEQESYVLAWLSCVEGGKFAQFWPSITSNKCCWPVNSGLLPKGGARVRGWLPKPEDRKVAAPVDIDLVAELNAGKKALHVKGGCKALYRPARELSVEEEQDVLRALDGLNAEVKKETGFASATITKCVLLFLTGERFEARLKEYVTKLLCKGVPSTQKLLRVFYKQSPSKQLSVDRIVRQCLAEGEELIALAEARSEASTAADVPKARQEISKLPPTYACFALLLAANHFDHIGSYDAAMAQIDRGMEVSPTCIDLYVSASKILKHQERFDEAAEYMNKAREMDLADRQLNTLSVKAQLRKGDIDTANSQMMMFAKENDTAKTSNLYDMQCMWWEIKTATLYESREDYSMALKRFNDVLKQFEDIRDDQFDFATYCMRKMTLRTFVEFLKTEDNLEQHIYYREASAGMIRCYTKMMDKKAKDAAEAAKGRADNEQNKENESKLSSAERKRLKHQKKRKQHDQQQNNTQDNSKKPEGAFGMKATGLTMEEEKAKGDELVAVADPLEKCTHICEVLSEKCGTWPETQSLCFDVSIRRKQWLQALACLERLKALGGSVAEQTMKLSELTKGDELEGVTAKILKEELSALM</sequence>
<feature type="compositionally biased region" description="Basic residues" evidence="4">
    <location>
        <begin position="710"/>
        <end position="720"/>
    </location>
</feature>
<dbReference type="GO" id="GO:0005737">
    <property type="term" value="C:cytoplasm"/>
    <property type="evidence" value="ECO:0007669"/>
    <property type="project" value="TreeGrafter"/>
</dbReference>
<feature type="repeat" description="TPR" evidence="3">
    <location>
        <begin position="83"/>
        <end position="116"/>
    </location>
</feature>
<keyword evidence="2 3" id="KW-0802">TPR repeat</keyword>
<accession>A0A7J6MDS5</accession>
<evidence type="ECO:0000313" key="8">
    <source>
        <dbReference type="Proteomes" id="UP000572268"/>
    </source>
</evidence>
<evidence type="ECO:0000256" key="2">
    <source>
        <dbReference type="ARBA" id="ARBA00022803"/>
    </source>
</evidence>
<dbReference type="PANTHER" id="PTHR22767">
    <property type="entry name" value="N-TERMINAL ACETYLTRANSFERASE-RELATED"/>
    <property type="match status" value="1"/>
</dbReference>
<dbReference type="Pfam" id="PF12569">
    <property type="entry name" value="NatA_aux_su"/>
    <property type="match status" value="2"/>
</dbReference>
<keyword evidence="1" id="KW-0677">Repeat</keyword>
<feature type="compositionally biased region" description="Basic and acidic residues" evidence="4">
    <location>
        <begin position="684"/>
        <end position="709"/>
    </location>
</feature>
<evidence type="ECO:0000256" key="1">
    <source>
        <dbReference type="ARBA" id="ARBA00022737"/>
    </source>
</evidence>
<dbReference type="PIRSF" id="PIRSF000422">
    <property type="entry name" value="N-terminal-AcTrfase-A_aux_su"/>
    <property type="match status" value="1"/>
</dbReference>
<evidence type="ECO:0000256" key="3">
    <source>
        <dbReference type="PROSITE-ProRule" id="PRU00339"/>
    </source>
</evidence>
<comment type="caution">
    <text evidence="5">The sequence shown here is derived from an EMBL/GenBank/DDBJ whole genome shotgun (WGS) entry which is preliminary data.</text>
</comment>
<dbReference type="EMBL" id="JABANN010000021">
    <property type="protein sequence ID" value="KAF4674997.1"/>
    <property type="molecule type" value="Genomic_DNA"/>
</dbReference>
<feature type="region of interest" description="Disordered" evidence="4">
    <location>
        <begin position="684"/>
        <end position="739"/>
    </location>
</feature>
<dbReference type="Proteomes" id="UP000570595">
    <property type="component" value="Unassembled WGS sequence"/>
</dbReference>
<dbReference type="InterPro" id="IPR013105">
    <property type="entry name" value="TPR_2"/>
</dbReference>
<name>A0A7J6MDS5_PEROL</name>
<dbReference type="OrthoDB" id="10263032at2759"/>